<dbReference type="EMBL" id="JBEPMY010000027">
    <property type="protein sequence ID" value="MET3758311.1"/>
    <property type="molecule type" value="Genomic_DNA"/>
</dbReference>
<reference evidence="1 2" key="1">
    <citation type="submission" date="2024-06" db="EMBL/GenBank/DDBJ databases">
        <title>Genomic Encyclopedia of Type Strains, Phase IV (KMG-IV): sequencing the most valuable type-strain genomes for metagenomic binning, comparative biology and taxonomic classification.</title>
        <authorList>
            <person name="Goeker M."/>
        </authorList>
    </citation>
    <scope>NUCLEOTIDE SEQUENCE [LARGE SCALE GENOMIC DNA]</scope>
    <source>
        <strain evidence="1 2">DSM 29288</strain>
    </source>
</reference>
<keyword evidence="2" id="KW-1185">Reference proteome</keyword>
<evidence type="ECO:0000313" key="1">
    <source>
        <dbReference type="EMBL" id="MET3758311.1"/>
    </source>
</evidence>
<accession>A0ABV2MPC2</accession>
<name>A0ABV2MPC2_9HYPH</name>
<protein>
    <recommendedName>
        <fullName evidence="3">Transposase</fullName>
    </recommendedName>
</protein>
<organism evidence="1 2">
    <name type="scientific">Rhizobium binae</name>
    <dbReference type="NCBI Taxonomy" id="1138190"/>
    <lineage>
        <taxon>Bacteria</taxon>
        <taxon>Pseudomonadati</taxon>
        <taxon>Pseudomonadota</taxon>
        <taxon>Alphaproteobacteria</taxon>
        <taxon>Hyphomicrobiales</taxon>
        <taxon>Rhizobiaceae</taxon>
        <taxon>Rhizobium/Agrobacterium group</taxon>
        <taxon>Rhizobium</taxon>
    </lineage>
</organism>
<evidence type="ECO:0000313" key="2">
    <source>
        <dbReference type="Proteomes" id="UP001549077"/>
    </source>
</evidence>
<comment type="caution">
    <text evidence="1">The sequence shown here is derived from an EMBL/GenBank/DDBJ whole genome shotgun (WGS) entry which is preliminary data.</text>
</comment>
<proteinExistence type="predicted"/>
<dbReference type="Proteomes" id="UP001549077">
    <property type="component" value="Unassembled WGS sequence"/>
</dbReference>
<sequence length="184" mass="21219">MQPLSHHCGRKLFDLLGTGKQRRQREAERLVDLPCPVPADVTLAVGAILAHQKTCLDERGKMTPHSLFSHAMRSERKLDIRREDDQTVSLGQLILRIKAQKRVEHGKRSIADAKQRLCFAQRAKQFPLINRLIRFDLPGHDLVCKHAKRHRPPPEGRRYVCRVHYLLPFSRQRNSAHQHGAKNS</sequence>
<gene>
    <name evidence="1" type="ORF">ABID08_005693</name>
</gene>
<evidence type="ECO:0008006" key="3">
    <source>
        <dbReference type="Google" id="ProtNLM"/>
    </source>
</evidence>